<dbReference type="Pfam" id="PF23598">
    <property type="entry name" value="LRR_14"/>
    <property type="match status" value="1"/>
</dbReference>
<dbReference type="InterPro" id="IPR041118">
    <property type="entry name" value="Rx_N"/>
</dbReference>
<dbReference type="Gene3D" id="1.10.8.430">
    <property type="entry name" value="Helical domain of apoptotic protease-activating factors"/>
    <property type="match status" value="1"/>
</dbReference>
<keyword evidence="1" id="KW-0677">Repeat</keyword>
<accession>A0A498KLN9</accession>
<dbReference type="InterPro" id="IPR002182">
    <property type="entry name" value="NB-ARC"/>
</dbReference>
<organism evidence="8 9">
    <name type="scientific">Malus domestica</name>
    <name type="common">Apple</name>
    <name type="synonym">Pyrus malus</name>
    <dbReference type="NCBI Taxonomy" id="3750"/>
    <lineage>
        <taxon>Eukaryota</taxon>
        <taxon>Viridiplantae</taxon>
        <taxon>Streptophyta</taxon>
        <taxon>Embryophyta</taxon>
        <taxon>Tracheophyta</taxon>
        <taxon>Spermatophyta</taxon>
        <taxon>Magnoliopsida</taxon>
        <taxon>eudicotyledons</taxon>
        <taxon>Gunneridae</taxon>
        <taxon>Pentapetalae</taxon>
        <taxon>rosids</taxon>
        <taxon>fabids</taxon>
        <taxon>Rosales</taxon>
        <taxon>Rosaceae</taxon>
        <taxon>Amygdaloideae</taxon>
        <taxon>Maleae</taxon>
        <taxon>Malus</taxon>
    </lineage>
</organism>
<feature type="domain" description="Disease resistance R13L4/SHOC-2-like LRR" evidence="7">
    <location>
        <begin position="566"/>
        <end position="633"/>
    </location>
</feature>
<dbReference type="PANTHER" id="PTHR23155">
    <property type="entry name" value="DISEASE RESISTANCE PROTEIN RP"/>
    <property type="match status" value="1"/>
</dbReference>
<dbReference type="Pfam" id="PF18052">
    <property type="entry name" value="Rx_N"/>
    <property type="match status" value="1"/>
</dbReference>
<evidence type="ECO:0000256" key="1">
    <source>
        <dbReference type="ARBA" id="ARBA00022737"/>
    </source>
</evidence>
<keyword evidence="9" id="KW-1185">Reference proteome</keyword>
<feature type="domain" description="NB-ARC" evidence="4">
    <location>
        <begin position="149"/>
        <end position="316"/>
    </location>
</feature>
<dbReference type="InterPro" id="IPR044974">
    <property type="entry name" value="Disease_R_plants"/>
</dbReference>
<feature type="domain" description="Disease resistance N-terminal" evidence="5">
    <location>
        <begin position="6"/>
        <end position="87"/>
    </location>
</feature>
<dbReference type="GO" id="GO:0098542">
    <property type="term" value="P:defense response to other organism"/>
    <property type="evidence" value="ECO:0007669"/>
    <property type="project" value="TreeGrafter"/>
</dbReference>
<dbReference type="InterPro" id="IPR038005">
    <property type="entry name" value="RX-like_CC"/>
</dbReference>
<dbReference type="Pfam" id="PF23559">
    <property type="entry name" value="WHD_DRP"/>
    <property type="match status" value="1"/>
</dbReference>
<dbReference type="Gene3D" id="3.40.50.300">
    <property type="entry name" value="P-loop containing nucleotide triphosphate hydrolases"/>
    <property type="match status" value="1"/>
</dbReference>
<dbReference type="PANTHER" id="PTHR23155:SF1185">
    <property type="entry name" value="DISEASE RESISTANCE RPP8-LIKE PROTEIN 3-RELATED"/>
    <property type="match status" value="1"/>
</dbReference>
<dbReference type="InterPro" id="IPR055414">
    <property type="entry name" value="LRR_R13L4/SHOC2-like"/>
</dbReference>
<evidence type="ECO:0000256" key="2">
    <source>
        <dbReference type="ARBA" id="ARBA00022741"/>
    </source>
</evidence>
<dbReference type="Gene3D" id="1.20.5.4130">
    <property type="match status" value="1"/>
</dbReference>
<evidence type="ECO:0000259" key="5">
    <source>
        <dbReference type="Pfam" id="PF18052"/>
    </source>
</evidence>
<keyword evidence="2" id="KW-0547">Nucleotide-binding</keyword>
<dbReference type="FunFam" id="1.10.10.10:FF:000322">
    <property type="entry name" value="Probable disease resistance protein At1g63360"/>
    <property type="match status" value="1"/>
</dbReference>
<reference evidence="8 9" key="1">
    <citation type="submission" date="2018-10" db="EMBL/GenBank/DDBJ databases">
        <title>A high-quality apple genome assembly.</title>
        <authorList>
            <person name="Hu J."/>
        </authorList>
    </citation>
    <scope>NUCLEOTIDE SEQUENCE [LARGE SCALE GENOMIC DNA]</scope>
    <source>
        <strain evidence="9">cv. HFTH1</strain>
        <tissue evidence="8">Young leaf</tissue>
    </source>
</reference>
<feature type="domain" description="Disease resistance protein winged helix" evidence="6">
    <location>
        <begin position="418"/>
        <end position="488"/>
    </location>
</feature>
<dbReference type="InterPro" id="IPR058922">
    <property type="entry name" value="WHD_DRP"/>
</dbReference>
<evidence type="ECO:0000313" key="8">
    <source>
        <dbReference type="EMBL" id="RXI09069.1"/>
    </source>
</evidence>
<dbReference type="FunFam" id="3.40.50.300:FF:001091">
    <property type="entry name" value="Probable disease resistance protein At1g61300"/>
    <property type="match status" value="1"/>
</dbReference>
<dbReference type="Gene3D" id="3.80.10.10">
    <property type="entry name" value="Ribonuclease Inhibitor"/>
    <property type="match status" value="1"/>
</dbReference>
<dbReference type="EMBL" id="RDQH01000327">
    <property type="protein sequence ID" value="RXI09069.1"/>
    <property type="molecule type" value="Genomic_DNA"/>
</dbReference>
<sequence length="645" mass="74089">MADAVVLMVLERLTDSIIPELKLLGGVGDQVELAQTELQFMQGYLKDADARHGHDDDGVRTWVASVRDAAYDLEDVAEAFVLKVASMGKGSVLKRFTCIFLEGVHLHKIGSAIEKITTKISKLRLSLPSFNLQEMRESGGDTSFRRQQEILVAQLIEEKRHRVVSIWGMGGLGKTTLAKQVYNHDRVRCHFDCFAWVCISQQCHGREVLEELLNQLSSTNGERQEIAILNEDEIARRLCTKQRERKCLVVLDDIWTCDVWNSLQAGFPMNEETESQILLTTRNKEVAYCADKNGFIYQPLSLNEDESWELFEKIAMFQMEDTNPEIYAKKKDLGMKMLRHCEGLPFAITVLVGLLSRKDSVDEWDMVHMNFYAYIRRGTDLGPEYKGEESGGVLRLLALSYDNLPYQLKLCFLYLAHFPKDYETPVNRLTQLWMAEGFVSSTSMEKMEDVSYGCLSELVDRSMVQVGQHGLTKKIKTSCLHGLMRDLCMVKAKEWNILRIINYSAATVTKETTSGRVQRLAIYLEKELDFYYLNRDERDRHLRSMLFFVPKQFILNLNFGQRVLRSLLNSYKPLRVLKFEYIFMRRNFKLPGEIGNLVHLRFLSLRNTKMQELPLSVGNLVCLQTLDLRGTNAHSGLLLKVPNVL</sequence>
<dbReference type="InterPro" id="IPR032675">
    <property type="entry name" value="LRR_dom_sf"/>
</dbReference>
<dbReference type="Gene3D" id="1.10.10.10">
    <property type="entry name" value="Winged helix-like DNA-binding domain superfamily/Winged helix DNA-binding domain"/>
    <property type="match status" value="1"/>
</dbReference>
<evidence type="ECO:0000259" key="4">
    <source>
        <dbReference type="Pfam" id="PF00931"/>
    </source>
</evidence>
<protein>
    <submittedName>
        <fullName evidence="8">Uncharacterized protein</fullName>
    </submittedName>
</protein>
<dbReference type="Pfam" id="PF00931">
    <property type="entry name" value="NB-ARC"/>
    <property type="match status" value="1"/>
</dbReference>
<name>A0A498KLN9_MALDO</name>
<dbReference type="InterPro" id="IPR036388">
    <property type="entry name" value="WH-like_DNA-bd_sf"/>
</dbReference>
<keyword evidence="3" id="KW-0611">Plant defense</keyword>
<dbReference type="AlphaFoldDB" id="A0A498KLN9"/>
<evidence type="ECO:0000256" key="3">
    <source>
        <dbReference type="ARBA" id="ARBA00022821"/>
    </source>
</evidence>
<evidence type="ECO:0000313" key="9">
    <source>
        <dbReference type="Proteomes" id="UP000290289"/>
    </source>
</evidence>
<comment type="caution">
    <text evidence="8">The sequence shown here is derived from an EMBL/GenBank/DDBJ whole genome shotgun (WGS) entry which is preliminary data.</text>
</comment>
<proteinExistence type="predicted"/>
<evidence type="ECO:0000259" key="7">
    <source>
        <dbReference type="Pfam" id="PF23598"/>
    </source>
</evidence>
<gene>
    <name evidence="8" type="ORF">DVH24_023213</name>
</gene>
<dbReference type="SUPFAM" id="SSF52540">
    <property type="entry name" value="P-loop containing nucleoside triphosphate hydrolases"/>
    <property type="match status" value="1"/>
</dbReference>
<dbReference type="GO" id="GO:0043531">
    <property type="term" value="F:ADP binding"/>
    <property type="evidence" value="ECO:0007669"/>
    <property type="project" value="InterPro"/>
</dbReference>
<dbReference type="CDD" id="cd14798">
    <property type="entry name" value="RX-CC_like"/>
    <property type="match status" value="1"/>
</dbReference>
<dbReference type="SUPFAM" id="SSF52058">
    <property type="entry name" value="L domain-like"/>
    <property type="match status" value="1"/>
</dbReference>
<evidence type="ECO:0000259" key="6">
    <source>
        <dbReference type="Pfam" id="PF23559"/>
    </source>
</evidence>
<dbReference type="InterPro" id="IPR027417">
    <property type="entry name" value="P-loop_NTPase"/>
</dbReference>
<dbReference type="PRINTS" id="PR00364">
    <property type="entry name" value="DISEASERSIST"/>
</dbReference>
<dbReference type="Proteomes" id="UP000290289">
    <property type="component" value="Chromosome 1"/>
</dbReference>
<dbReference type="InterPro" id="IPR042197">
    <property type="entry name" value="Apaf_helical"/>
</dbReference>